<sequence>MNAGFILVNGDEIDEKHRDTTLASQRDHLLSYYIYEEINVFFQVRRKHNGLNLLTQA</sequence>
<organism evidence="1 2">
    <name type="scientific">Marivirga lumbricoides</name>
    <dbReference type="NCBI Taxonomy" id="1046115"/>
    <lineage>
        <taxon>Bacteria</taxon>
        <taxon>Pseudomonadati</taxon>
        <taxon>Bacteroidota</taxon>
        <taxon>Cytophagia</taxon>
        <taxon>Cytophagales</taxon>
        <taxon>Marivirgaceae</taxon>
        <taxon>Marivirga</taxon>
    </lineage>
</organism>
<reference evidence="2" key="1">
    <citation type="journal article" date="2019" name="Int. J. Syst. Evol. Microbiol.">
        <title>The Global Catalogue of Microorganisms (GCM) 10K type strain sequencing project: providing services to taxonomists for standard genome sequencing and annotation.</title>
        <authorList>
            <consortium name="The Broad Institute Genomics Platform"/>
            <consortium name="The Broad Institute Genome Sequencing Center for Infectious Disease"/>
            <person name="Wu L."/>
            <person name="Ma J."/>
        </authorList>
    </citation>
    <scope>NUCLEOTIDE SEQUENCE [LARGE SCALE GENOMIC DNA]</scope>
    <source>
        <strain evidence="2">CGMCC 1.10832</strain>
    </source>
</reference>
<dbReference type="EMBL" id="BMEC01000011">
    <property type="protein sequence ID" value="GGC45339.1"/>
    <property type="molecule type" value="Genomic_DNA"/>
</dbReference>
<keyword evidence="2" id="KW-1185">Reference proteome</keyword>
<dbReference type="Proteomes" id="UP000636010">
    <property type="component" value="Unassembled WGS sequence"/>
</dbReference>
<evidence type="ECO:0000313" key="1">
    <source>
        <dbReference type="EMBL" id="GGC45339.1"/>
    </source>
</evidence>
<proteinExistence type="predicted"/>
<gene>
    <name evidence="1" type="ORF">GCM10011506_33670</name>
</gene>
<protein>
    <submittedName>
        <fullName evidence="1">Uncharacterized protein</fullName>
    </submittedName>
</protein>
<evidence type="ECO:0000313" key="2">
    <source>
        <dbReference type="Proteomes" id="UP000636010"/>
    </source>
</evidence>
<comment type="caution">
    <text evidence="1">The sequence shown here is derived from an EMBL/GenBank/DDBJ whole genome shotgun (WGS) entry which is preliminary data.</text>
</comment>
<accession>A0ABQ1MRF0</accession>
<name>A0ABQ1MRF0_9BACT</name>